<feature type="transmembrane region" description="Helical" evidence="7">
    <location>
        <begin position="323"/>
        <end position="345"/>
    </location>
</feature>
<keyword evidence="5 7" id="KW-0472">Membrane</keyword>
<sequence>MTSSPDTVTSPGRSEGTQNRNPRATWGLVVGASLISTGLAAYEIVPASVTPVIRDSLGIDATAAGLLVGTMFGTAVVASLPTGALLDRMNTRTAMVLAVFLLCIAGGWGWVAGQSGNYRQLILSRILGGIAYVAVWNAGIDIVSRSVGPDRRATAVGVFTASGPVGFALGQGGGPLVASHFGWPAIFIVFVGIALLGLLIFWPTSRGLGHSSGDAPTLSEFGAVLRNREVWLVGGLGFAGYALYLFVNSWGGPYLTQELGLSVTVSGALVAVFPAIGIFARTSSGLLSDRVFAGRRRPIVLGSFVVATPLVLSFTWLQSIPVLVAILLVTGFAVQLTLGLSFTYVRELVTEQVAATAVAFQTSVGLAGAFVAPIIGGRLVDTGGFEVAFLVAGGVAIGGIVLAWMAPESAPTRG</sequence>
<dbReference type="Pfam" id="PF07690">
    <property type="entry name" value="MFS_1"/>
    <property type="match status" value="1"/>
</dbReference>
<reference evidence="9 10" key="1">
    <citation type="journal article" date="2019" name="Int. J. Syst. Evol. Microbiol.">
        <title>The Global Catalogue of Microorganisms (GCM) 10K type strain sequencing project: providing services to taxonomists for standard genome sequencing and annotation.</title>
        <authorList>
            <consortium name="The Broad Institute Genomics Platform"/>
            <consortium name="The Broad Institute Genome Sequencing Center for Infectious Disease"/>
            <person name="Wu L."/>
            <person name="Ma J."/>
        </authorList>
    </citation>
    <scope>NUCLEOTIDE SEQUENCE [LARGE SCALE GENOMIC DNA]</scope>
    <source>
        <strain evidence="9 10">CGMCC 1.12543</strain>
    </source>
</reference>
<dbReference type="AlphaFoldDB" id="A0ABD5RTJ0"/>
<dbReference type="PANTHER" id="PTHR43124:SF10">
    <property type="entry name" value="PURINE EFFLUX PUMP PBUE"/>
    <property type="match status" value="1"/>
</dbReference>
<proteinExistence type="predicted"/>
<evidence type="ECO:0000259" key="8">
    <source>
        <dbReference type="PROSITE" id="PS50850"/>
    </source>
</evidence>
<feature type="region of interest" description="Disordered" evidence="6">
    <location>
        <begin position="1"/>
        <end position="21"/>
    </location>
</feature>
<feature type="transmembrane region" description="Helical" evidence="7">
    <location>
        <begin position="93"/>
        <end position="110"/>
    </location>
</feature>
<feature type="transmembrane region" description="Helical" evidence="7">
    <location>
        <begin position="357"/>
        <end position="375"/>
    </location>
</feature>
<keyword evidence="2" id="KW-1003">Cell membrane</keyword>
<name>A0ABD5RTJ0_9EURY</name>
<dbReference type="InterPro" id="IPR036259">
    <property type="entry name" value="MFS_trans_sf"/>
</dbReference>
<feature type="domain" description="Major facilitator superfamily (MFS) profile" evidence="8">
    <location>
        <begin position="24"/>
        <end position="411"/>
    </location>
</feature>
<keyword evidence="4 7" id="KW-1133">Transmembrane helix</keyword>
<feature type="transmembrane region" description="Helical" evidence="7">
    <location>
        <begin position="259"/>
        <end position="279"/>
    </location>
</feature>
<protein>
    <submittedName>
        <fullName evidence="9">MFS transporter</fullName>
    </submittedName>
</protein>
<organism evidence="9 10">
    <name type="scientific">Halomarina salina</name>
    <dbReference type="NCBI Taxonomy" id="1872699"/>
    <lineage>
        <taxon>Archaea</taxon>
        <taxon>Methanobacteriati</taxon>
        <taxon>Methanobacteriota</taxon>
        <taxon>Stenosarchaea group</taxon>
        <taxon>Halobacteria</taxon>
        <taxon>Halobacteriales</taxon>
        <taxon>Natronomonadaceae</taxon>
        <taxon>Halomarina</taxon>
    </lineage>
</organism>
<evidence type="ECO:0000256" key="7">
    <source>
        <dbReference type="SAM" id="Phobius"/>
    </source>
</evidence>
<keyword evidence="10" id="KW-1185">Reference proteome</keyword>
<dbReference type="InterPro" id="IPR011701">
    <property type="entry name" value="MFS"/>
</dbReference>
<dbReference type="Proteomes" id="UP001596099">
    <property type="component" value="Unassembled WGS sequence"/>
</dbReference>
<dbReference type="EMBL" id="JBHSQH010000002">
    <property type="protein sequence ID" value="MFC5973564.1"/>
    <property type="molecule type" value="Genomic_DNA"/>
</dbReference>
<feature type="transmembrane region" description="Helical" evidence="7">
    <location>
        <begin position="122"/>
        <end position="140"/>
    </location>
</feature>
<evidence type="ECO:0000256" key="6">
    <source>
        <dbReference type="SAM" id="MobiDB-lite"/>
    </source>
</evidence>
<comment type="caution">
    <text evidence="9">The sequence shown here is derived from an EMBL/GenBank/DDBJ whole genome shotgun (WGS) entry which is preliminary data.</text>
</comment>
<feature type="transmembrane region" description="Helical" evidence="7">
    <location>
        <begin position="24"/>
        <end position="42"/>
    </location>
</feature>
<dbReference type="GO" id="GO:0005886">
    <property type="term" value="C:plasma membrane"/>
    <property type="evidence" value="ECO:0007669"/>
    <property type="project" value="UniProtKB-SubCell"/>
</dbReference>
<keyword evidence="3 7" id="KW-0812">Transmembrane</keyword>
<evidence type="ECO:0000256" key="4">
    <source>
        <dbReference type="ARBA" id="ARBA00022989"/>
    </source>
</evidence>
<feature type="transmembrane region" description="Helical" evidence="7">
    <location>
        <begin position="181"/>
        <end position="202"/>
    </location>
</feature>
<evidence type="ECO:0000313" key="9">
    <source>
        <dbReference type="EMBL" id="MFC5973564.1"/>
    </source>
</evidence>
<evidence type="ECO:0000256" key="5">
    <source>
        <dbReference type="ARBA" id="ARBA00023136"/>
    </source>
</evidence>
<comment type="subcellular location">
    <subcellularLocation>
        <location evidence="1">Cell membrane</location>
        <topology evidence="1">Multi-pass membrane protein</topology>
    </subcellularLocation>
</comment>
<dbReference type="PROSITE" id="PS50850">
    <property type="entry name" value="MFS"/>
    <property type="match status" value="1"/>
</dbReference>
<feature type="transmembrane region" description="Helical" evidence="7">
    <location>
        <begin position="62"/>
        <end position="86"/>
    </location>
</feature>
<feature type="transmembrane region" description="Helical" evidence="7">
    <location>
        <begin position="230"/>
        <end position="247"/>
    </location>
</feature>
<feature type="transmembrane region" description="Helical" evidence="7">
    <location>
        <begin position="299"/>
        <end position="317"/>
    </location>
</feature>
<evidence type="ECO:0000256" key="2">
    <source>
        <dbReference type="ARBA" id="ARBA00022475"/>
    </source>
</evidence>
<evidence type="ECO:0000313" key="10">
    <source>
        <dbReference type="Proteomes" id="UP001596099"/>
    </source>
</evidence>
<feature type="transmembrane region" description="Helical" evidence="7">
    <location>
        <begin position="152"/>
        <end position="169"/>
    </location>
</feature>
<accession>A0ABD5RTJ0</accession>
<feature type="transmembrane region" description="Helical" evidence="7">
    <location>
        <begin position="387"/>
        <end position="406"/>
    </location>
</feature>
<dbReference type="InterPro" id="IPR020846">
    <property type="entry name" value="MFS_dom"/>
</dbReference>
<gene>
    <name evidence="9" type="ORF">ACFPYI_19720</name>
</gene>
<dbReference type="InterPro" id="IPR050189">
    <property type="entry name" value="MFS_Efflux_Transporters"/>
</dbReference>
<evidence type="ECO:0000256" key="3">
    <source>
        <dbReference type="ARBA" id="ARBA00022692"/>
    </source>
</evidence>
<dbReference type="PANTHER" id="PTHR43124">
    <property type="entry name" value="PURINE EFFLUX PUMP PBUE"/>
    <property type="match status" value="1"/>
</dbReference>
<dbReference type="Gene3D" id="1.20.1250.20">
    <property type="entry name" value="MFS general substrate transporter like domains"/>
    <property type="match status" value="2"/>
</dbReference>
<dbReference type="RefSeq" id="WP_247420571.1">
    <property type="nucleotide sequence ID" value="NZ_JALLGW010000003.1"/>
</dbReference>
<evidence type="ECO:0000256" key="1">
    <source>
        <dbReference type="ARBA" id="ARBA00004651"/>
    </source>
</evidence>
<dbReference type="SUPFAM" id="SSF103473">
    <property type="entry name" value="MFS general substrate transporter"/>
    <property type="match status" value="1"/>
</dbReference>